<name>J3ND49_ORYBR</name>
<dbReference type="Proteomes" id="UP000006038">
    <property type="component" value="Chromosome 12"/>
</dbReference>
<dbReference type="EnsemblPlants" id="OB12G19070.1">
    <property type="protein sequence ID" value="OB12G19070.1"/>
    <property type="gene ID" value="OB12G19070"/>
</dbReference>
<evidence type="ECO:0000313" key="3">
    <source>
        <dbReference type="Proteomes" id="UP000006038"/>
    </source>
</evidence>
<protein>
    <submittedName>
        <fullName evidence="2">Uncharacterized protein</fullName>
    </submittedName>
</protein>
<feature type="region of interest" description="Disordered" evidence="1">
    <location>
        <begin position="32"/>
        <end position="72"/>
    </location>
</feature>
<proteinExistence type="predicted"/>
<sequence>MEVTEKIPVRVKRIRFADSQNECEVMLQQTLANDGQYSSMSSGDDAQRKPKWRRYTSSYGNGEADNDRCDSV</sequence>
<organism evidence="2">
    <name type="scientific">Oryza brachyantha</name>
    <name type="common">malo sina</name>
    <dbReference type="NCBI Taxonomy" id="4533"/>
    <lineage>
        <taxon>Eukaryota</taxon>
        <taxon>Viridiplantae</taxon>
        <taxon>Streptophyta</taxon>
        <taxon>Embryophyta</taxon>
        <taxon>Tracheophyta</taxon>
        <taxon>Spermatophyta</taxon>
        <taxon>Magnoliopsida</taxon>
        <taxon>Liliopsida</taxon>
        <taxon>Poales</taxon>
        <taxon>Poaceae</taxon>
        <taxon>BOP clade</taxon>
        <taxon>Oryzoideae</taxon>
        <taxon>Oryzeae</taxon>
        <taxon>Oryzinae</taxon>
        <taxon>Oryza</taxon>
    </lineage>
</organism>
<reference evidence="2" key="1">
    <citation type="journal article" date="2013" name="Nat. Commun.">
        <title>Whole-genome sequencing of Oryza brachyantha reveals mechanisms underlying Oryza genome evolution.</title>
        <authorList>
            <person name="Chen J."/>
            <person name="Huang Q."/>
            <person name="Gao D."/>
            <person name="Wang J."/>
            <person name="Lang Y."/>
            <person name="Liu T."/>
            <person name="Li B."/>
            <person name="Bai Z."/>
            <person name="Luis Goicoechea J."/>
            <person name="Liang C."/>
            <person name="Chen C."/>
            <person name="Zhang W."/>
            <person name="Sun S."/>
            <person name="Liao Y."/>
            <person name="Zhang X."/>
            <person name="Yang L."/>
            <person name="Song C."/>
            <person name="Wang M."/>
            <person name="Shi J."/>
            <person name="Liu G."/>
            <person name="Liu J."/>
            <person name="Zhou H."/>
            <person name="Zhou W."/>
            <person name="Yu Q."/>
            <person name="An N."/>
            <person name="Chen Y."/>
            <person name="Cai Q."/>
            <person name="Wang B."/>
            <person name="Liu B."/>
            <person name="Min J."/>
            <person name="Huang Y."/>
            <person name="Wu H."/>
            <person name="Li Z."/>
            <person name="Zhang Y."/>
            <person name="Yin Y."/>
            <person name="Song W."/>
            <person name="Jiang J."/>
            <person name="Jackson S.A."/>
            <person name="Wing R.A."/>
            <person name="Wang J."/>
            <person name="Chen M."/>
        </authorList>
    </citation>
    <scope>NUCLEOTIDE SEQUENCE [LARGE SCALE GENOMIC DNA]</scope>
    <source>
        <strain evidence="2">cv. IRGC 101232</strain>
    </source>
</reference>
<evidence type="ECO:0000256" key="1">
    <source>
        <dbReference type="SAM" id="MobiDB-lite"/>
    </source>
</evidence>
<evidence type="ECO:0000313" key="2">
    <source>
        <dbReference type="EnsemblPlants" id="OB12G19070.1"/>
    </source>
</evidence>
<feature type="compositionally biased region" description="Polar residues" evidence="1">
    <location>
        <begin position="32"/>
        <end position="44"/>
    </location>
</feature>
<keyword evidence="3" id="KW-1185">Reference proteome</keyword>
<reference evidence="2" key="2">
    <citation type="submission" date="2013-04" db="UniProtKB">
        <authorList>
            <consortium name="EnsemblPlants"/>
        </authorList>
    </citation>
    <scope>IDENTIFICATION</scope>
</reference>
<dbReference type="HOGENOM" id="CLU_145678_0_0_1"/>
<dbReference type="Gramene" id="OB12G19070.1">
    <property type="protein sequence ID" value="OB12G19070.1"/>
    <property type="gene ID" value="OB12G19070"/>
</dbReference>
<accession>J3ND49</accession>
<dbReference type="AlphaFoldDB" id="J3ND49"/>